<dbReference type="Pfam" id="PF02679">
    <property type="entry name" value="ComA"/>
    <property type="match status" value="1"/>
</dbReference>
<dbReference type="InterPro" id="IPR013785">
    <property type="entry name" value="Aldolase_TIM"/>
</dbReference>
<dbReference type="InterPro" id="IPR003830">
    <property type="entry name" value="ComA_synth"/>
</dbReference>
<evidence type="ECO:0000256" key="1">
    <source>
        <dbReference type="ARBA" id="ARBA00010424"/>
    </source>
</evidence>
<accession>A0A8T0GHD9</accession>
<evidence type="ECO:0008006" key="4">
    <source>
        <dbReference type="Google" id="ProtNLM"/>
    </source>
</evidence>
<evidence type="ECO:0000313" key="2">
    <source>
        <dbReference type="EMBL" id="KAG0557589.1"/>
    </source>
</evidence>
<organism evidence="2 3">
    <name type="scientific">Ceratodon purpureus</name>
    <name type="common">Fire moss</name>
    <name type="synonym">Dicranum purpureum</name>
    <dbReference type="NCBI Taxonomy" id="3225"/>
    <lineage>
        <taxon>Eukaryota</taxon>
        <taxon>Viridiplantae</taxon>
        <taxon>Streptophyta</taxon>
        <taxon>Embryophyta</taxon>
        <taxon>Bryophyta</taxon>
        <taxon>Bryophytina</taxon>
        <taxon>Bryopsida</taxon>
        <taxon>Dicranidae</taxon>
        <taxon>Pseudoditrichales</taxon>
        <taxon>Ditrichaceae</taxon>
        <taxon>Ceratodon</taxon>
    </lineage>
</organism>
<dbReference type="InterPro" id="IPR036112">
    <property type="entry name" value="ComA_synth_sf"/>
</dbReference>
<comment type="similarity">
    <text evidence="1">Belongs to the phosphosulfolactate synthase family.</text>
</comment>
<dbReference type="AlphaFoldDB" id="A0A8T0GHD9"/>
<comment type="caution">
    <text evidence="2">The sequence shown here is derived from an EMBL/GenBank/DDBJ whole genome shotgun (WGS) entry which is preliminary data.</text>
</comment>
<evidence type="ECO:0000313" key="3">
    <source>
        <dbReference type="Proteomes" id="UP000822688"/>
    </source>
</evidence>
<dbReference type="PANTHER" id="PTHR48413:SF1">
    <property type="entry name" value="PROTEIN HEAT-STRESS-ASSOCIATED 32"/>
    <property type="match status" value="1"/>
</dbReference>
<keyword evidence="3" id="KW-1185">Reference proteome</keyword>
<dbReference type="EMBL" id="CM026432">
    <property type="protein sequence ID" value="KAG0557589.1"/>
    <property type="molecule type" value="Genomic_DNA"/>
</dbReference>
<protein>
    <recommendedName>
        <fullName evidence="4">Phosphosulfolactate synthase</fullName>
    </recommendedName>
</protein>
<dbReference type="SUPFAM" id="SSF102110">
    <property type="entry name" value="(2r)-phospho-3-sulfolactate synthase ComA"/>
    <property type="match status" value="1"/>
</dbReference>
<dbReference type="Gene3D" id="3.20.20.70">
    <property type="entry name" value="Aldolase class I"/>
    <property type="match status" value="1"/>
</dbReference>
<dbReference type="PANTHER" id="PTHR48413">
    <property type="match status" value="1"/>
</dbReference>
<dbReference type="Proteomes" id="UP000822688">
    <property type="component" value="Chromosome 11"/>
</dbReference>
<sequence length="284" mass="31919">MEEEFLFLSGRMGDRRQMMASRQNFRASTGRLGKPRLHGITEIRGPYYSAAGSESLQNLFESMGEYIDGLKFSGGCNSLMARDIVKQLIRQAHDHDVYVSTGGWAEHILRKGPGSFRQYVQDCKDLGFDTVELNAGFMGLDEENLLRLIRMVRNSGMKCKPEIGLGFQGGENAELAQSGKVDPNWVIKRAERYLEAGADMIMIDADGLVSSLDNLHSDLVAKIIERLGVEKIMFEANDPTVSEWFIKNYGPKVNLYVDHSHIGQVERLRSGIYGRRSPRSIFFG</sequence>
<reference evidence="2 3" key="1">
    <citation type="submission" date="2020-06" db="EMBL/GenBank/DDBJ databases">
        <title>WGS assembly of Ceratodon purpureus strain R40.</title>
        <authorList>
            <person name="Carey S.B."/>
            <person name="Jenkins J."/>
            <person name="Shu S."/>
            <person name="Lovell J.T."/>
            <person name="Sreedasyam A."/>
            <person name="Maumus F."/>
            <person name="Tiley G.P."/>
            <person name="Fernandez-Pozo N."/>
            <person name="Barry K."/>
            <person name="Chen C."/>
            <person name="Wang M."/>
            <person name="Lipzen A."/>
            <person name="Daum C."/>
            <person name="Saski C.A."/>
            <person name="Payton A.C."/>
            <person name="Mcbreen J.C."/>
            <person name="Conrad R.E."/>
            <person name="Kollar L.M."/>
            <person name="Olsson S."/>
            <person name="Huttunen S."/>
            <person name="Landis J.B."/>
            <person name="Wickett N.J."/>
            <person name="Johnson M.G."/>
            <person name="Rensing S.A."/>
            <person name="Grimwood J."/>
            <person name="Schmutz J."/>
            <person name="Mcdaniel S.F."/>
        </authorList>
    </citation>
    <scope>NUCLEOTIDE SEQUENCE [LARGE SCALE GENOMIC DNA]</scope>
    <source>
        <strain evidence="2 3">R40</strain>
    </source>
</reference>
<name>A0A8T0GHD9_CERPU</name>
<proteinExistence type="inferred from homology"/>
<gene>
    <name evidence="2" type="ORF">KC19_11G142200</name>
</gene>